<proteinExistence type="predicted"/>
<dbReference type="EMBL" id="JADIMX010000140">
    <property type="protein sequence ID" value="MBO8435159.1"/>
    <property type="molecule type" value="Genomic_DNA"/>
</dbReference>
<dbReference type="PANTHER" id="PTHR41771">
    <property type="entry name" value="MEMBRANE PROTEIN-RELATED"/>
    <property type="match status" value="1"/>
</dbReference>
<evidence type="ECO:0000313" key="3">
    <source>
        <dbReference type="Proteomes" id="UP000823611"/>
    </source>
</evidence>
<gene>
    <name evidence="2" type="ORF">IAC55_07560</name>
</gene>
<reference evidence="2" key="2">
    <citation type="journal article" date="2021" name="PeerJ">
        <title>Extensive microbial diversity within the chicken gut microbiome revealed by metagenomics and culture.</title>
        <authorList>
            <person name="Gilroy R."/>
            <person name="Ravi A."/>
            <person name="Getino M."/>
            <person name="Pursley I."/>
            <person name="Horton D.L."/>
            <person name="Alikhan N.F."/>
            <person name="Baker D."/>
            <person name="Gharbi K."/>
            <person name="Hall N."/>
            <person name="Watson M."/>
            <person name="Adriaenssens E.M."/>
            <person name="Foster-Nyarko E."/>
            <person name="Jarju S."/>
            <person name="Secka A."/>
            <person name="Antonio M."/>
            <person name="Oren A."/>
            <person name="Chaudhuri R.R."/>
            <person name="La Ragione R."/>
            <person name="Hildebrand F."/>
            <person name="Pallen M.J."/>
        </authorList>
    </citation>
    <scope>NUCLEOTIDE SEQUENCE</scope>
    <source>
        <strain evidence="2">F6-4510</strain>
    </source>
</reference>
<evidence type="ECO:0000256" key="1">
    <source>
        <dbReference type="SAM" id="Phobius"/>
    </source>
</evidence>
<organism evidence="2 3">
    <name type="scientific">Candidatus Fimicola merdigallinarum</name>
    <dbReference type="NCBI Taxonomy" id="2840819"/>
    <lineage>
        <taxon>Bacteria</taxon>
        <taxon>Bacillati</taxon>
        <taxon>Bacillota</taxon>
        <taxon>Clostridia</taxon>
        <taxon>Lachnospirales</taxon>
        <taxon>Lachnospiraceae</taxon>
        <taxon>Lachnospiraceae incertae sedis</taxon>
        <taxon>Candidatus Fimicola</taxon>
    </lineage>
</organism>
<feature type="transmembrane region" description="Helical" evidence="1">
    <location>
        <begin position="324"/>
        <end position="342"/>
    </location>
</feature>
<sequence>MQNMKQKKINALTYIITIVFSAIFIIGGNRIFTHKTDFWSNENGLSEKARIIEITDIDTESYMIDSETTMSNTEISFKAEILSGDYKGRIVKGIQNIDNFSPYVSRQVEVRDKVLLTHDTGEDLDMSKGWIYSEILRTDKLIILLCVFLGLMLLFGGKKGVNTIVSLGLTCLAVFCVFVPSVMAGANIYITSIAVCLYTIVMTLIIVNGCDKKTLSAIIGCFFGVLISGILTLIMNKVLDLTGILDETSIGIAMLNTEKPIDPLAIIFGSVIIGAMGAVMDVSMSISSSLYELSNKVKNLDFSTLLSSGFEIGRDIMGTMANTLVLAYIGSSLSSLLLLIMYNPNILSLMNREMVVVEVMQSLIGSIGILFAIPFTSLVASLLYTKKDIDTEDLL</sequence>
<feature type="transmembrane region" description="Helical" evidence="1">
    <location>
        <begin position="188"/>
        <end position="207"/>
    </location>
</feature>
<feature type="transmembrane region" description="Helical" evidence="1">
    <location>
        <begin position="164"/>
        <end position="182"/>
    </location>
</feature>
<name>A0A9D9DWD2_9FIRM</name>
<evidence type="ECO:0000313" key="2">
    <source>
        <dbReference type="EMBL" id="MBO8435159.1"/>
    </source>
</evidence>
<feature type="transmembrane region" description="Helical" evidence="1">
    <location>
        <begin position="362"/>
        <end position="384"/>
    </location>
</feature>
<feature type="transmembrane region" description="Helical" evidence="1">
    <location>
        <begin position="214"/>
        <end position="235"/>
    </location>
</feature>
<reference evidence="2" key="1">
    <citation type="submission" date="2020-10" db="EMBL/GenBank/DDBJ databases">
        <authorList>
            <person name="Gilroy R."/>
        </authorList>
    </citation>
    <scope>NUCLEOTIDE SEQUENCE</scope>
    <source>
        <strain evidence="2">F6-4510</strain>
    </source>
</reference>
<keyword evidence="1" id="KW-0472">Membrane</keyword>
<dbReference type="Proteomes" id="UP000823611">
    <property type="component" value="Unassembled WGS sequence"/>
</dbReference>
<accession>A0A9D9DWD2</accession>
<dbReference type="InterPro" id="IPR012507">
    <property type="entry name" value="YibE_F"/>
</dbReference>
<comment type="caution">
    <text evidence="2">The sequence shown here is derived from an EMBL/GenBank/DDBJ whole genome shotgun (WGS) entry which is preliminary data.</text>
</comment>
<feature type="transmembrane region" description="Helical" evidence="1">
    <location>
        <begin position="264"/>
        <end position="286"/>
    </location>
</feature>
<keyword evidence="1" id="KW-1133">Transmembrane helix</keyword>
<feature type="transmembrane region" description="Helical" evidence="1">
    <location>
        <begin position="12"/>
        <end position="32"/>
    </location>
</feature>
<feature type="transmembrane region" description="Helical" evidence="1">
    <location>
        <begin position="141"/>
        <end position="157"/>
    </location>
</feature>
<protein>
    <submittedName>
        <fullName evidence="2">YibE/F family protein</fullName>
    </submittedName>
</protein>
<dbReference type="Pfam" id="PF07907">
    <property type="entry name" value="YibE_F"/>
    <property type="match status" value="1"/>
</dbReference>
<keyword evidence="1" id="KW-0812">Transmembrane</keyword>
<dbReference type="PANTHER" id="PTHR41771:SF1">
    <property type="entry name" value="MEMBRANE PROTEIN"/>
    <property type="match status" value="1"/>
</dbReference>
<dbReference type="AlphaFoldDB" id="A0A9D9DWD2"/>